<keyword evidence="3" id="KW-1185">Reference proteome</keyword>
<evidence type="ECO:0000313" key="2">
    <source>
        <dbReference type="EMBL" id="RIH78078.1"/>
    </source>
</evidence>
<name>A0ABX9MM13_9DEIN</name>
<sequence length="89" mass="9219">MIAGIAVGEADGQGFIPRIGHLAFFLAPVHPVDVEAGGVHVQSPHGKGEGLSGRLGNPQEDLRDPGLEEVVQHPTHAVVVEELGGDSRS</sequence>
<protein>
    <submittedName>
        <fullName evidence="2">Uncharacterized protein</fullName>
    </submittedName>
</protein>
<comment type="caution">
    <text evidence="2">The sequence shown here is derived from an EMBL/GenBank/DDBJ whole genome shotgun (WGS) entry which is preliminary data.</text>
</comment>
<feature type="region of interest" description="Disordered" evidence="1">
    <location>
        <begin position="38"/>
        <end position="89"/>
    </location>
</feature>
<reference evidence="2 3" key="1">
    <citation type="submission" date="2018-08" db="EMBL/GenBank/DDBJ databases">
        <title>Meiothermus hypogaeus DSM 23238 genome sequencing project.</title>
        <authorList>
            <person name="Da Costa M.S."/>
            <person name="Albuquerque L."/>
            <person name="Raposo P."/>
            <person name="Froufe H.J.C."/>
            <person name="Barroso C.S."/>
            <person name="Egas C."/>
        </authorList>
    </citation>
    <scope>NUCLEOTIDE SEQUENCE [LARGE SCALE GENOMIC DNA]</scope>
    <source>
        <strain evidence="2 3">DSM 23238</strain>
    </source>
</reference>
<dbReference type="Proteomes" id="UP000265443">
    <property type="component" value="Unassembled WGS sequence"/>
</dbReference>
<evidence type="ECO:0000313" key="3">
    <source>
        <dbReference type="Proteomes" id="UP000265443"/>
    </source>
</evidence>
<gene>
    <name evidence="2" type="ORF">Mhypo_01760</name>
</gene>
<accession>A0ABX9MM13</accession>
<proteinExistence type="predicted"/>
<organism evidence="2 3">
    <name type="scientific">Meiothermus hypogaeus</name>
    <dbReference type="NCBI Taxonomy" id="884155"/>
    <lineage>
        <taxon>Bacteria</taxon>
        <taxon>Thermotogati</taxon>
        <taxon>Deinococcota</taxon>
        <taxon>Deinococci</taxon>
        <taxon>Thermales</taxon>
        <taxon>Thermaceae</taxon>
        <taxon>Meiothermus</taxon>
    </lineage>
</organism>
<dbReference type="EMBL" id="QWKY01000027">
    <property type="protein sequence ID" value="RIH78078.1"/>
    <property type="molecule type" value="Genomic_DNA"/>
</dbReference>
<evidence type="ECO:0000256" key="1">
    <source>
        <dbReference type="SAM" id="MobiDB-lite"/>
    </source>
</evidence>